<organism evidence="1">
    <name type="scientific">marine sediment metagenome</name>
    <dbReference type="NCBI Taxonomy" id="412755"/>
    <lineage>
        <taxon>unclassified sequences</taxon>
        <taxon>metagenomes</taxon>
        <taxon>ecological metagenomes</taxon>
    </lineage>
</organism>
<accession>A0A0F9VPE0</accession>
<gene>
    <name evidence="1" type="ORF">LCGC14_0459270</name>
</gene>
<evidence type="ECO:0000313" key="1">
    <source>
        <dbReference type="EMBL" id="KKN67668.1"/>
    </source>
</evidence>
<name>A0A0F9VPE0_9ZZZZ</name>
<reference evidence="1" key="1">
    <citation type="journal article" date="2015" name="Nature">
        <title>Complex archaea that bridge the gap between prokaryotes and eukaryotes.</title>
        <authorList>
            <person name="Spang A."/>
            <person name="Saw J.H."/>
            <person name="Jorgensen S.L."/>
            <person name="Zaremba-Niedzwiedzka K."/>
            <person name="Martijn J."/>
            <person name="Lind A.E."/>
            <person name="van Eijk R."/>
            <person name="Schleper C."/>
            <person name="Guy L."/>
            <person name="Ettema T.J."/>
        </authorList>
    </citation>
    <scope>NUCLEOTIDE SEQUENCE</scope>
</reference>
<comment type="caution">
    <text evidence="1">The sequence shown here is derived from an EMBL/GenBank/DDBJ whole genome shotgun (WGS) entry which is preliminary data.</text>
</comment>
<sequence length="100" mass="11503">MTKHYEHLWEEAEVVAEKFYEDQSPLKDITLSSTILECEKELTSEEMEEMLGKAIFGLCLLSRTLDINAYTALRTAIDNAKLEMLDEDIKSEILDDVKSE</sequence>
<protein>
    <submittedName>
        <fullName evidence="1">Uncharacterized protein</fullName>
    </submittedName>
</protein>
<dbReference type="EMBL" id="LAZR01000468">
    <property type="protein sequence ID" value="KKN67668.1"/>
    <property type="molecule type" value="Genomic_DNA"/>
</dbReference>
<proteinExistence type="predicted"/>
<dbReference type="AlphaFoldDB" id="A0A0F9VPE0"/>